<feature type="non-terminal residue" evidence="3">
    <location>
        <position position="120"/>
    </location>
</feature>
<dbReference type="AlphaFoldDB" id="A0ABD0LE53"/>
<name>A0ABD0LE53_9CAEN</name>
<sequence length="120" mass="13442">MEPRKILAFLFIFHTTSVNCAVTVRQTIATQQTQASGYVFSDNLLWMKHVRSMIECHVLCTNDVECATFTFTRHGVGVAGVCRAHDKDAGQNTATWLSNSTTLAYMLPERYYAEDVTVTS</sequence>
<feature type="domain" description="Apple" evidence="2">
    <location>
        <begin position="36"/>
        <end position="93"/>
    </location>
</feature>
<dbReference type="Proteomes" id="UP001519460">
    <property type="component" value="Unassembled WGS sequence"/>
</dbReference>
<dbReference type="EMBL" id="JACVVK020000059">
    <property type="protein sequence ID" value="KAK7497304.1"/>
    <property type="molecule type" value="Genomic_DNA"/>
</dbReference>
<evidence type="ECO:0000259" key="2">
    <source>
        <dbReference type="Pfam" id="PF00024"/>
    </source>
</evidence>
<keyword evidence="4" id="KW-1185">Reference proteome</keyword>
<gene>
    <name evidence="3" type="ORF">BaRGS_00011348</name>
</gene>
<dbReference type="Gene3D" id="3.50.4.10">
    <property type="entry name" value="Hepatocyte Growth Factor"/>
    <property type="match status" value="1"/>
</dbReference>
<comment type="caution">
    <text evidence="3">The sequence shown here is derived from an EMBL/GenBank/DDBJ whole genome shotgun (WGS) entry which is preliminary data.</text>
</comment>
<keyword evidence="1" id="KW-0732">Signal</keyword>
<evidence type="ECO:0000313" key="4">
    <source>
        <dbReference type="Proteomes" id="UP001519460"/>
    </source>
</evidence>
<dbReference type="InterPro" id="IPR003609">
    <property type="entry name" value="Pan_app"/>
</dbReference>
<organism evidence="3 4">
    <name type="scientific">Batillaria attramentaria</name>
    <dbReference type="NCBI Taxonomy" id="370345"/>
    <lineage>
        <taxon>Eukaryota</taxon>
        <taxon>Metazoa</taxon>
        <taxon>Spiralia</taxon>
        <taxon>Lophotrochozoa</taxon>
        <taxon>Mollusca</taxon>
        <taxon>Gastropoda</taxon>
        <taxon>Caenogastropoda</taxon>
        <taxon>Sorbeoconcha</taxon>
        <taxon>Cerithioidea</taxon>
        <taxon>Batillariidae</taxon>
        <taxon>Batillaria</taxon>
    </lineage>
</organism>
<protein>
    <recommendedName>
        <fullName evidence="2">Apple domain-containing protein</fullName>
    </recommendedName>
</protein>
<feature type="signal peptide" evidence="1">
    <location>
        <begin position="1"/>
        <end position="20"/>
    </location>
</feature>
<evidence type="ECO:0000313" key="3">
    <source>
        <dbReference type="EMBL" id="KAK7497304.1"/>
    </source>
</evidence>
<feature type="chain" id="PRO_5044893468" description="Apple domain-containing protein" evidence="1">
    <location>
        <begin position="21"/>
        <end position="120"/>
    </location>
</feature>
<reference evidence="3 4" key="1">
    <citation type="journal article" date="2023" name="Sci. Data">
        <title>Genome assembly of the Korean intertidal mud-creeper Batillaria attramentaria.</title>
        <authorList>
            <person name="Patra A.K."/>
            <person name="Ho P.T."/>
            <person name="Jun S."/>
            <person name="Lee S.J."/>
            <person name="Kim Y."/>
            <person name="Won Y.J."/>
        </authorList>
    </citation>
    <scope>NUCLEOTIDE SEQUENCE [LARGE SCALE GENOMIC DNA]</scope>
    <source>
        <strain evidence="3">Wonlab-2016</strain>
    </source>
</reference>
<dbReference type="Pfam" id="PF00024">
    <property type="entry name" value="PAN_1"/>
    <property type="match status" value="1"/>
</dbReference>
<proteinExistence type="predicted"/>
<accession>A0ABD0LE53</accession>
<evidence type="ECO:0000256" key="1">
    <source>
        <dbReference type="SAM" id="SignalP"/>
    </source>
</evidence>